<dbReference type="KEGG" id="vg:28544328"/>
<dbReference type="OrthoDB" id="3297at10239"/>
<dbReference type="EMBL" id="JN418926">
    <property type="protein sequence ID" value="AEP16428.1"/>
    <property type="molecule type" value="Genomic_DNA"/>
</dbReference>
<reference evidence="13" key="1">
    <citation type="submission" date="2011-08" db="EMBL/GenBank/DDBJ databases">
        <authorList>
            <person name="Cavanagh H.M.A."/>
            <person name="Mahony T.J."/>
            <person name="Vanniasinkam T."/>
        </authorList>
    </citation>
    <scope>NUCLEOTIDE SEQUENCE</scope>
    <source>
        <strain evidence="13">M1</strain>
    </source>
</reference>
<evidence type="ECO:0000313" key="14">
    <source>
        <dbReference type="EMBL" id="ANG08545.1"/>
    </source>
</evidence>
<feature type="region of interest" description="Disordered" evidence="12">
    <location>
        <begin position="1"/>
        <end position="62"/>
    </location>
</feature>
<evidence type="ECO:0000256" key="7">
    <source>
        <dbReference type="ARBA" id="ARBA00023323"/>
    </source>
</evidence>
<dbReference type="EMBL" id="KU133477">
    <property type="protein sequence ID" value="ANG08545.1"/>
    <property type="molecule type" value="Genomic_DNA"/>
</dbReference>
<gene>
    <name evidence="13" type="primary">E1Bl</name>
</gene>
<evidence type="ECO:0000256" key="4">
    <source>
        <dbReference type="ARBA" id="ARBA00022118"/>
    </source>
</evidence>
<comment type="subcellular location">
    <subcellularLocation>
        <location evidence="2">Host cytoplasm</location>
    </subcellularLocation>
    <subcellularLocation>
        <location evidence="1">Host nucleus</location>
    </subcellularLocation>
</comment>
<evidence type="ECO:0000256" key="1">
    <source>
        <dbReference type="ARBA" id="ARBA00004147"/>
    </source>
</evidence>
<evidence type="ECO:0000313" key="16">
    <source>
        <dbReference type="Proteomes" id="UP000138550"/>
    </source>
</evidence>
<evidence type="ECO:0000256" key="3">
    <source>
        <dbReference type="ARBA" id="ARBA00008605"/>
    </source>
</evidence>
<evidence type="ECO:0000256" key="9">
    <source>
        <dbReference type="ARBA" id="ARBA00031863"/>
    </source>
</evidence>
<dbReference type="Proteomes" id="UP000134836">
    <property type="component" value="Segment"/>
</dbReference>
<dbReference type="InterPro" id="IPR011050">
    <property type="entry name" value="Pectin_lyase_fold/virulence"/>
</dbReference>
<name>G5CZ73_ADEE1</name>
<keyword evidence="15" id="KW-1185">Reference proteome</keyword>
<dbReference type="GO" id="GO:0042025">
    <property type="term" value="C:host cell nucleus"/>
    <property type="evidence" value="ECO:0007669"/>
    <property type="project" value="UniProtKB-SubCell"/>
</dbReference>
<dbReference type="GeneID" id="28544328"/>
<evidence type="ECO:0000256" key="5">
    <source>
        <dbReference type="ARBA" id="ARBA00022518"/>
    </source>
</evidence>
<reference evidence="14 16" key="3">
    <citation type="submission" date="2015-11" db="EMBL/GenBank/DDBJ databases">
        <title>Next-gen sequencing and molecular characterization of equine adenovirus serotype 1 isolated from healthy equines in India.</title>
        <authorList>
            <person name="Appaiahgari M.B."/>
            <person name="Gulati B.R."/>
            <person name="Singh A."/>
            <person name="Kathaperumal K."/>
            <person name="Vrati S."/>
        </authorList>
    </citation>
    <scope>NUCLEOTIDE SEQUENCE [LARGE SCALE GENOMIC DNA]</scope>
    <source>
        <strain evidence="14">H9NS</strain>
    </source>
</reference>
<dbReference type="Proteomes" id="UP000138550">
    <property type="component" value="Segment"/>
</dbReference>
<dbReference type="Pfam" id="PF01696">
    <property type="entry name" value="Adeno_E1B_55K"/>
    <property type="match status" value="1"/>
</dbReference>
<evidence type="ECO:0000256" key="2">
    <source>
        <dbReference type="ARBA" id="ARBA00004192"/>
    </source>
</evidence>
<evidence type="ECO:0000313" key="15">
    <source>
        <dbReference type="Proteomes" id="UP000134836"/>
    </source>
</evidence>
<comment type="subunit">
    <text evidence="11">Interacts with host PML-4 and PML-5; this interaction promotes efficient subnuclear targeting of E1B-55K to PML nuclear bodies. Interacts with E4-ORF3 protein. Interacts with E4-ORF6 protein.</text>
</comment>
<evidence type="ECO:0000256" key="8">
    <source>
        <dbReference type="ARBA" id="ARBA00030428"/>
    </source>
</evidence>
<keyword evidence="5" id="KW-0244">Early protein</keyword>
<feature type="compositionally biased region" description="Gly residues" evidence="12">
    <location>
        <begin position="29"/>
        <end position="42"/>
    </location>
</feature>
<keyword evidence="7" id="KW-0945">Host-virus interaction</keyword>
<accession>G5CZ73</accession>
<evidence type="ECO:0000256" key="6">
    <source>
        <dbReference type="ARBA" id="ARBA00023200"/>
    </source>
</evidence>
<evidence type="ECO:0000256" key="12">
    <source>
        <dbReference type="SAM" id="MobiDB-lite"/>
    </source>
</evidence>
<evidence type="ECO:0000313" key="13">
    <source>
        <dbReference type="EMBL" id="AEP16428.1"/>
    </source>
</evidence>
<dbReference type="InterPro" id="IPR002612">
    <property type="entry name" value="Adeno_E1B_55kDa"/>
</dbReference>
<organismHost>
    <name type="scientific">Equus caballus</name>
    <name type="common">Horse</name>
    <dbReference type="NCBI Taxonomy" id="9796"/>
</organismHost>
<protein>
    <recommendedName>
        <fullName evidence="4">E1B 55 kDa protein</fullName>
    </recommendedName>
    <alternativeName>
        <fullName evidence="8">E1B protein, large T-antigen</fullName>
    </alternativeName>
    <alternativeName>
        <fullName evidence="9">E1B-495R</fullName>
    </alternativeName>
</protein>
<dbReference type="GO" id="GO:0052150">
    <property type="term" value="P:symbiont-mediated perturbation of host apoptosis"/>
    <property type="evidence" value="ECO:0007669"/>
    <property type="project" value="UniProtKB-KW"/>
</dbReference>
<dbReference type="GO" id="GO:0030430">
    <property type="term" value="C:host cell cytoplasm"/>
    <property type="evidence" value="ECO:0007669"/>
    <property type="project" value="UniProtKB-SubCell"/>
</dbReference>
<comment type="similarity">
    <text evidence="3">Belongs to the adenoviridae E1B 55 kDa protein family.</text>
</comment>
<evidence type="ECO:0000256" key="11">
    <source>
        <dbReference type="ARBA" id="ARBA00046912"/>
    </source>
</evidence>
<evidence type="ECO:0000256" key="10">
    <source>
        <dbReference type="ARBA" id="ARBA00046084"/>
    </source>
</evidence>
<organism evidence="13 15">
    <name type="scientific">Equine adenovirus A serotype 1</name>
    <name type="common">EAdV-1</name>
    <name type="synonym">Equine adenovirus 1</name>
    <dbReference type="NCBI Taxonomy" id="46916"/>
    <lineage>
        <taxon>Viruses</taxon>
        <taxon>Varidnaviria</taxon>
        <taxon>Bamfordvirae</taxon>
        <taxon>Preplasmiviricota</taxon>
        <taxon>Polisuviricotina</taxon>
        <taxon>Pharingeaviricetes</taxon>
        <taxon>Rowavirales</taxon>
        <taxon>Adenoviridae</taxon>
        <taxon>Mastadenovirus</taxon>
        <taxon>Mastadenovirus equi</taxon>
        <taxon>Equine mastadenovirus A</taxon>
    </lineage>
</organism>
<dbReference type="SUPFAM" id="SSF51126">
    <property type="entry name" value="Pectin lyase-like"/>
    <property type="match status" value="1"/>
</dbReference>
<dbReference type="RefSeq" id="YP_009272539.1">
    <property type="nucleotide sequence ID" value="NC_030792.1"/>
</dbReference>
<proteinExistence type="inferred from homology"/>
<keyword evidence="6" id="KW-1035">Host cytoplasm</keyword>
<keyword evidence="7" id="KW-1119">Modulation of host cell apoptosis by virus</keyword>
<sequence>MDPNADVDPNGREPGPRAAAAARGDHRGGGGNLRRGGNGVDGGARRQRRGRPRILGGPVNPPERIEDVLAAQADDGRVERRRIFPFSYIAEYERTHGITDQWSFENVATYIMGPEEDWGECIRQHAKIALVPGERYVVSRKVQITSACYIIGNGATVVIQIEGRGPAFQVQTRDHIPCIEFMERVCFSGIIFENGPGNKVPCFVSENNILLHGCVFSGSHLLCLDLRGGGEVRGCYFIRAVCGIRSKGLYTARVKHCVFEKCVFGVVVKSKLNLSHSSFYECNCSLCMSNSGSVSHCYFGKSDQSSLLIDLALCTCEGGGAHAVPLGDIHFGSNREEPWPKFSNNVLNRMRLYLGRRRELFFPKFCMLGLSVISAPPGVVQGRICLSATYESSAAVVQMVKQDFSSAEERLCTCGERHFTPTVINVLISDEIKPNRQINSLDTAEFMSSDEDD</sequence>
<comment type="function">
    <text evidence="10">Plays a major role to prevent cellular inhibition of viral genome replication. Assembles an SCF-like E3 ubiquitin ligase complex based on the cellular proteins ELOB, ELOC, CUL5 and RBX1, in cooperation with viral E4orf6. This viral RING-type ligase ubiquitinates cellular substrates and targets them to proteasomal degradation: TP53/p53, LIG4, MRE11-RAD50-NBS1 (MRN) complex, ITGA3, DAXX and BLM. E1B-55K probably acts as the substrate-specific adapter of the SCF-like E3 ubiquitin ligase complex. Degradation of host TP53/p53 activity is essential for preventing E1A-induced TP53 accumulation that would otherwise lead to cell apoptosis and growth arrest. E1B-55K also inactivates TP53 transcription-factor activity by binding its transactivation domain. E1B-55K also functions as a SUMO1 E3 ligase for TP53 which causes the latter to be sequestered in promyelocytic leukemia (PML) nuclear bodies thereby contributing to maximal inhibition of TP53 function.</text>
</comment>
<reference evidence="13 15" key="2">
    <citation type="journal article" date="2012" name="Vet. Microbiol.">
        <title>Genetic characterization of equine adenovirus type 1.</title>
        <authorList>
            <person name="Cavanagh H.M."/>
            <person name="Mahony T.J."/>
            <person name="Vanniasinkam T."/>
        </authorList>
    </citation>
    <scope>NUCLEOTIDE SEQUENCE [LARGE SCALE GENOMIC DNA]</scope>
    <source>
        <strain evidence="13">M1</strain>
    </source>
</reference>